<gene>
    <name evidence="2" type="ORF">CCMP2556_LOCUS27298</name>
</gene>
<name>A0ABP0MSZ9_9DINO</name>
<proteinExistence type="predicted"/>
<feature type="compositionally biased region" description="Basic and acidic residues" evidence="1">
    <location>
        <begin position="1"/>
        <end position="22"/>
    </location>
</feature>
<evidence type="ECO:0000313" key="2">
    <source>
        <dbReference type="EMBL" id="CAK9054628.1"/>
    </source>
</evidence>
<evidence type="ECO:0000313" key="3">
    <source>
        <dbReference type="Proteomes" id="UP001642484"/>
    </source>
</evidence>
<dbReference type="EMBL" id="CAXAMN010019569">
    <property type="protein sequence ID" value="CAK9054628.1"/>
    <property type="molecule type" value="Genomic_DNA"/>
</dbReference>
<feature type="compositionally biased region" description="Low complexity" evidence="1">
    <location>
        <begin position="61"/>
        <end position="79"/>
    </location>
</feature>
<feature type="compositionally biased region" description="Low complexity" evidence="1">
    <location>
        <begin position="173"/>
        <end position="187"/>
    </location>
</feature>
<reference evidence="2 3" key="1">
    <citation type="submission" date="2024-02" db="EMBL/GenBank/DDBJ databases">
        <authorList>
            <person name="Chen Y."/>
            <person name="Shah S."/>
            <person name="Dougan E. K."/>
            <person name="Thang M."/>
            <person name="Chan C."/>
        </authorList>
    </citation>
    <scope>NUCLEOTIDE SEQUENCE [LARGE SCALE GENOMIC DNA]</scope>
</reference>
<organism evidence="2 3">
    <name type="scientific">Durusdinium trenchii</name>
    <dbReference type="NCBI Taxonomy" id="1381693"/>
    <lineage>
        <taxon>Eukaryota</taxon>
        <taxon>Sar</taxon>
        <taxon>Alveolata</taxon>
        <taxon>Dinophyceae</taxon>
        <taxon>Suessiales</taxon>
        <taxon>Symbiodiniaceae</taxon>
        <taxon>Durusdinium</taxon>
    </lineage>
</organism>
<feature type="region of interest" description="Disordered" evidence="1">
    <location>
        <begin position="172"/>
        <end position="233"/>
    </location>
</feature>
<feature type="region of interest" description="Disordered" evidence="1">
    <location>
        <begin position="1"/>
        <end position="95"/>
    </location>
</feature>
<evidence type="ECO:0008006" key="4">
    <source>
        <dbReference type="Google" id="ProtNLM"/>
    </source>
</evidence>
<accession>A0ABP0MSZ9</accession>
<sequence>MPLLRSIEEVSKSSEEEVEVKRKPALRRPAAVETPIEASAEPHEEAAATPVPKLKPKPKMKSAPEGAPAPAAKPKPAGKVLPRKRPAAASAEVKAEKIPKVGPISYYKNNNSWGIKYDGREPLRVGGKVYPKEKSKEIAEFLVEKLKGGTSLEECKQLRVEMQRAVLDEVVNSSRSTATDSAGDAATPEAVAAEMTSLAEQQEQEGHEEETPAKDEIVEPDECVEVIPPEDIS</sequence>
<comment type="caution">
    <text evidence="2">The sequence shown here is derived from an EMBL/GenBank/DDBJ whole genome shotgun (WGS) entry which is preliminary data.</text>
</comment>
<dbReference type="Proteomes" id="UP001642484">
    <property type="component" value="Unassembled WGS sequence"/>
</dbReference>
<evidence type="ECO:0000256" key="1">
    <source>
        <dbReference type="SAM" id="MobiDB-lite"/>
    </source>
</evidence>
<keyword evidence="3" id="KW-1185">Reference proteome</keyword>
<protein>
    <recommendedName>
        <fullName evidence="4">MBD domain-containing protein</fullName>
    </recommendedName>
</protein>